<evidence type="ECO:0000313" key="1">
    <source>
        <dbReference type="EnsemblPlants" id="TuG1812G0700003108.01.T01.cds443402"/>
    </source>
</evidence>
<keyword evidence="2" id="KW-1185">Reference proteome</keyword>
<reference evidence="2" key="1">
    <citation type="journal article" date="2013" name="Nature">
        <title>Draft genome of the wheat A-genome progenitor Triticum urartu.</title>
        <authorList>
            <person name="Ling H.Q."/>
            <person name="Zhao S."/>
            <person name="Liu D."/>
            <person name="Wang J."/>
            <person name="Sun H."/>
            <person name="Zhang C."/>
            <person name="Fan H."/>
            <person name="Li D."/>
            <person name="Dong L."/>
            <person name="Tao Y."/>
            <person name="Gao C."/>
            <person name="Wu H."/>
            <person name="Li Y."/>
            <person name="Cui Y."/>
            <person name="Guo X."/>
            <person name="Zheng S."/>
            <person name="Wang B."/>
            <person name="Yu K."/>
            <person name="Liang Q."/>
            <person name="Yang W."/>
            <person name="Lou X."/>
            <person name="Chen J."/>
            <person name="Feng M."/>
            <person name="Jian J."/>
            <person name="Zhang X."/>
            <person name="Luo G."/>
            <person name="Jiang Y."/>
            <person name="Liu J."/>
            <person name="Wang Z."/>
            <person name="Sha Y."/>
            <person name="Zhang B."/>
            <person name="Wu H."/>
            <person name="Tang D."/>
            <person name="Shen Q."/>
            <person name="Xue P."/>
            <person name="Zou S."/>
            <person name="Wang X."/>
            <person name="Liu X."/>
            <person name="Wang F."/>
            <person name="Yang Y."/>
            <person name="An X."/>
            <person name="Dong Z."/>
            <person name="Zhang K."/>
            <person name="Zhang X."/>
            <person name="Luo M.C."/>
            <person name="Dvorak J."/>
            <person name="Tong Y."/>
            <person name="Wang J."/>
            <person name="Yang H."/>
            <person name="Li Z."/>
            <person name="Wang D."/>
            <person name="Zhang A."/>
            <person name="Wang J."/>
        </authorList>
    </citation>
    <scope>NUCLEOTIDE SEQUENCE</scope>
    <source>
        <strain evidence="2">cv. G1812</strain>
    </source>
</reference>
<evidence type="ECO:0000313" key="2">
    <source>
        <dbReference type="Proteomes" id="UP000015106"/>
    </source>
</evidence>
<proteinExistence type="predicted"/>
<protein>
    <submittedName>
        <fullName evidence="1">Uncharacterized protein</fullName>
    </submittedName>
</protein>
<name>A0A8R7R5C1_TRIUA</name>
<dbReference type="EnsemblPlants" id="TuG1812G0700003108.01.T01">
    <property type="protein sequence ID" value="TuG1812G0700003108.01.T01.cds443402"/>
    <property type="gene ID" value="TuG1812G0700003108.01"/>
</dbReference>
<organism evidence="1 2">
    <name type="scientific">Triticum urartu</name>
    <name type="common">Red wild einkorn</name>
    <name type="synonym">Crithodium urartu</name>
    <dbReference type="NCBI Taxonomy" id="4572"/>
    <lineage>
        <taxon>Eukaryota</taxon>
        <taxon>Viridiplantae</taxon>
        <taxon>Streptophyta</taxon>
        <taxon>Embryophyta</taxon>
        <taxon>Tracheophyta</taxon>
        <taxon>Spermatophyta</taxon>
        <taxon>Magnoliopsida</taxon>
        <taxon>Liliopsida</taxon>
        <taxon>Poales</taxon>
        <taxon>Poaceae</taxon>
        <taxon>BOP clade</taxon>
        <taxon>Pooideae</taxon>
        <taxon>Triticodae</taxon>
        <taxon>Triticeae</taxon>
        <taxon>Triticinae</taxon>
        <taxon>Triticum</taxon>
    </lineage>
</organism>
<dbReference type="Gramene" id="TuG1812G0700003108.01.T01">
    <property type="protein sequence ID" value="TuG1812G0700003108.01.T01.cds443402"/>
    <property type="gene ID" value="TuG1812G0700003108.01"/>
</dbReference>
<reference evidence="1" key="3">
    <citation type="submission" date="2022-06" db="UniProtKB">
        <authorList>
            <consortium name="EnsemblPlants"/>
        </authorList>
    </citation>
    <scope>IDENTIFICATION</scope>
</reference>
<accession>A0A8R7R5C1</accession>
<dbReference type="AlphaFoldDB" id="A0A8R7R5C1"/>
<dbReference type="Proteomes" id="UP000015106">
    <property type="component" value="Chromosome 7"/>
</dbReference>
<reference evidence="1" key="2">
    <citation type="submission" date="2018-03" db="EMBL/GenBank/DDBJ databases">
        <title>The Triticum urartu genome reveals the dynamic nature of wheat genome evolution.</title>
        <authorList>
            <person name="Ling H."/>
            <person name="Ma B."/>
            <person name="Shi X."/>
            <person name="Liu H."/>
            <person name="Dong L."/>
            <person name="Sun H."/>
            <person name="Cao Y."/>
            <person name="Gao Q."/>
            <person name="Zheng S."/>
            <person name="Li Y."/>
            <person name="Yu Y."/>
            <person name="Du H."/>
            <person name="Qi M."/>
            <person name="Li Y."/>
            <person name="Yu H."/>
            <person name="Cui Y."/>
            <person name="Wang N."/>
            <person name="Chen C."/>
            <person name="Wu H."/>
            <person name="Zhao Y."/>
            <person name="Zhang J."/>
            <person name="Li Y."/>
            <person name="Zhou W."/>
            <person name="Zhang B."/>
            <person name="Hu W."/>
            <person name="Eijk M."/>
            <person name="Tang J."/>
            <person name="Witsenboer H."/>
            <person name="Zhao S."/>
            <person name="Li Z."/>
            <person name="Zhang A."/>
            <person name="Wang D."/>
            <person name="Liang C."/>
        </authorList>
    </citation>
    <scope>NUCLEOTIDE SEQUENCE [LARGE SCALE GENOMIC DNA]</scope>
    <source>
        <strain evidence="1">cv. G1812</strain>
    </source>
</reference>
<sequence length="60" mass="6997">MAPKMLTVGQRFWLLHDMNCKYSYDLPFLCQKRKVCIPCTTNLLSVIISKVFAFLMHTNS</sequence>